<feature type="transmembrane region" description="Helical" evidence="1">
    <location>
        <begin position="276"/>
        <end position="296"/>
    </location>
</feature>
<feature type="transmembrane region" description="Helical" evidence="1">
    <location>
        <begin position="302"/>
        <end position="320"/>
    </location>
</feature>
<gene>
    <name evidence="3" type="ORF">POVCU1_059560</name>
    <name evidence="2" type="ORF">POVCU2_0073210</name>
</gene>
<dbReference type="Proteomes" id="UP000078546">
    <property type="component" value="Unassembled WGS sequence"/>
</dbReference>
<evidence type="ECO:0008006" key="6">
    <source>
        <dbReference type="Google" id="ProtNLM"/>
    </source>
</evidence>
<dbReference type="Proteomes" id="UP000078560">
    <property type="component" value="Unassembled WGS sequence"/>
</dbReference>
<dbReference type="AlphaFoldDB" id="A0A1A8WLU6"/>
<organism evidence="2 5">
    <name type="scientific">Plasmodium ovale curtisi</name>
    <dbReference type="NCBI Taxonomy" id="864141"/>
    <lineage>
        <taxon>Eukaryota</taxon>
        <taxon>Sar</taxon>
        <taxon>Alveolata</taxon>
        <taxon>Apicomplexa</taxon>
        <taxon>Aconoidasida</taxon>
        <taxon>Haemosporida</taxon>
        <taxon>Plasmodiidae</taxon>
        <taxon>Plasmodium</taxon>
        <taxon>Plasmodium (Plasmodium)</taxon>
    </lineage>
</organism>
<evidence type="ECO:0000313" key="3">
    <source>
        <dbReference type="EMBL" id="SBT00381.1"/>
    </source>
</evidence>
<reference evidence="2" key="2">
    <citation type="submission" date="2016-05" db="EMBL/GenBank/DDBJ databases">
        <authorList>
            <person name="Lavstsen T."/>
            <person name="Jespersen J.S."/>
        </authorList>
    </citation>
    <scope>NUCLEOTIDE SEQUENCE [LARGE SCALE GENOMIC DNA]</scope>
</reference>
<evidence type="ECO:0000313" key="2">
    <source>
        <dbReference type="EMBL" id="SBS92280.1"/>
    </source>
</evidence>
<evidence type="ECO:0000256" key="1">
    <source>
        <dbReference type="SAM" id="Phobius"/>
    </source>
</evidence>
<dbReference type="EMBL" id="FLQV01001884">
    <property type="protein sequence ID" value="SBT00381.1"/>
    <property type="molecule type" value="Genomic_DNA"/>
</dbReference>
<protein>
    <recommendedName>
        <fullName evidence="6">Pv-fam-d protein</fullName>
    </recommendedName>
</protein>
<sequence length="333" mass="39617">MRNLQLPTLCEPLKEEARKNSQSYVTIGATLGPEAKRKYKPKYESLKERIIEIVNEDDGNFEKRSNLLRDAIFREHFNELTKDDNFRKLYNEFNFYTNFEKSNESFGYTTKFEKNNLSSSFYDNSKRENGTLNESDKYEYVDDSLGENDVCEYVVEEVQSEDDSEEYHNLNHLDDVKKRFDSIKRDCNFAYTLVPSKHENLQILPIPKKRKFLQTFKVKRRKKKTFLSMIYEFFKKIDFKVELELVKTMEYINNWQKYLFKPKGFFKKLLYHSKKFRVFSPVIVVTTLVLVCAFASNPPGIIAFSILGILIDLYLILKLGRVKKALKMFPFYR</sequence>
<keyword evidence="1" id="KW-0812">Transmembrane</keyword>
<reference evidence="4 5" key="1">
    <citation type="submission" date="2016-05" db="EMBL/GenBank/DDBJ databases">
        <authorList>
            <person name="Naeem Raeece"/>
        </authorList>
    </citation>
    <scope>NUCLEOTIDE SEQUENCE [LARGE SCALE GENOMIC DNA]</scope>
</reference>
<keyword evidence="1" id="KW-1133">Transmembrane helix</keyword>
<keyword evidence="1" id="KW-0472">Membrane</keyword>
<name>A0A1A8WLU6_PLAOA</name>
<evidence type="ECO:0000313" key="4">
    <source>
        <dbReference type="Proteomes" id="UP000078546"/>
    </source>
</evidence>
<proteinExistence type="predicted"/>
<evidence type="ECO:0000313" key="5">
    <source>
        <dbReference type="Proteomes" id="UP000078560"/>
    </source>
</evidence>
<dbReference type="EMBL" id="FLQU01001271">
    <property type="protein sequence ID" value="SBS92280.1"/>
    <property type="molecule type" value="Genomic_DNA"/>
</dbReference>
<accession>A0A1A8WLU6</accession>